<keyword evidence="3" id="KW-1185">Reference proteome</keyword>
<feature type="transmembrane region" description="Helical" evidence="1">
    <location>
        <begin position="15"/>
        <end position="36"/>
    </location>
</feature>
<proteinExistence type="predicted"/>
<organism evidence="2 3">
    <name type="scientific">Oceanobacillus oncorhynchi</name>
    <dbReference type="NCBI Taxonomy" id="545501"/>
    <lineage>
        <taxon>Bacteria</taxon>
        <taxon>Bacillati</taxon>
        <taxon>Bacillota</taxon>
        <taxon>Bacilli</taxon>
        <taxon>Bacillales</taxon>
        <taxon>Bacillaceae</taxon>
        <taxon>Oceanobacillus</taxon>
    </lineage>
</organism>
<accession>A0A0A1MX85</accession>
<keyword evidence="1" id="KW-0472">Membrane</keyword>
<dbReference type="InterPro" id="IPR048136">
    <property type="entry name" value="STM3941-like"/>
</dbReference>
<dbReference type="RefSeq" id="WP_042534576.1">
    <property type="nucleotide sequence ID" value="NZ_CAXOIH010000001.1"/>
</dbReference>
<name>A0A0A1MX85_9BACI</name>
<evidence type="ECO:0000256" key="1">
    <source>
        <dbReference type="SAM" id="Phobius"/>
    </source>
</evidence>
<sequence>MIENKIEFYHSKGKLFLGIIFSLLLVVFGTLIMYIAYIEEAILIIALALFIMVLFSFFTIANILKIFRGYPYITITDEYLQLDSYTKSEVTIYFTDIEYIKVSKVSSQSIFEIVLYNEGDYFAQLSFHNKVRLCMNRVTGYSPFTINPKATRKQDRSRLLETLNLIMQQ</sequence>
<dbReference type="Proteomes" id="UP000040453">
    <property type="component" value="Unassembled WGS sequence"/>
</dbReference>
<keyword evidence="1" id="KW-1133">Transmembrane helix</keyword>
<evidence type="ECO:0000313" key="3">
    <source>
        <dbReference type="Proteomes" id="UP000040453"/>
    </source>
</evidence>
<dbReference type="EMBL" id="CDGG01000001">
    <property type="protein sequence ID" value="CEI84017.1"/>
    <property type="molecule type" value="Genomic_DNA"/>
</dbReference>
<keyword evidence="1" id="KW-0812">Transmembrane</keyword>
<protein>
    <submittedName>
        <fullName evidence="2">Uncharacterized protein</fullName>
    </submittedName>
</protein>
<evidence type="ECO:0000313" key="2">
    <source>
        <dbReference type="EMBL" id="CEI84017.1"/>
    </source>
</evidence>
<dbReference type="AlphaFoldDB" id="A0A0A1MX85"/>
<reference evidence="2 3" key="1">
    <citation type="submission" date="2014-11" db="EMBL/GenBank/DDBJ databases">
        <authorList>
            <person name="Urmite Genomes Urmite Genomes"/>
        </authorList>
    </citation>
    <scope>NUCLEOTIDE SEQUENCE [LARGE SCALE GENOMIC DNA]</scope>
    <source>
        <strain evidence="2 3">Oc5</strain>
    </source>
</reference>
<gene>
    <name evidence="2" type="ORF">BN997_03950</name>
</gene>
<dbReference type="NCBIfam" id="NF041635">
    <property type="entry name" value="STM3941_fam"/>
    <property type="match status" value="1"/>
</dbReference>
<feature type="transmembrane region" description="Helical" evidence="1">
    <location>
        <begin position="42"/>
        <end position="64"/>
    </location>
</feature>